<dbReference type="InterPro" id="IPR011665">
    <property type="entry name" value="BRF1_TBP-bd_dom"/>
</dbReference>
<evidence type="ECO:0000313" key="4">
    <source>
        <dbReference type="Proteomes" id="UP001642487"/>
    </source>
</evidence>
<dbReference type="EMBL" id="OZ021741">
    <property type="protein sequence ID" value="CAK9325428.1"/>
    <property type="molecule type" value="Genomic_DNA"/>
</dbReference>
<organism evidence="3 4">
    <name type="scientific">Citrullus colocynthis</name>
    <name type="common">colocynth</name>
    <dbReference type="NCBI Taxonomy" id="252529"/>
    <lineage>
        <taxon>Eukaryota</taxon>
        <taxon>Viridiplantae</taxon>
        <taxon>Streptophyta</taxon>
        <taxon>Embryophyta</taxon>
        <taxon>Tracheophyta</taxon>
        <taxon>Spermatophyta</taxon>
        <taxon>Magnoliopsida</taxon>
        <taxon>eudicotyledons</taxon>
        <taxon>Gunneridae</taxon>
        <taxon>Pentapetalae</taxon>
        <taxon>rosids</taxon>
        <taxon>fabids</taxon>
        <taxon>Cucurbitales</taxon>
        <taxon>Cucurbitaceae</taxon>
        <taxon>Benincaseae</taxon>
        <taxon>Citrullus</taxon>
    </lineage>
</organism>
<keyword evidence="4" id="KW-1185">Reference proteome</keyword>
<feature type="compositionally biased region" description="Acidic residues" evidence="1">
    <location>
        <begin position="231"/>
        <end position="244"/>
    </location>
</feature>
<name>A0ABP0YY22_9ROSI</name>
<evidence type="ECO:0000313" key="3">
    <source>
        <dbReference type="EMBL" id="CAK9325428.1"/>
    </source>
</evidence>
<reference evidence="3 4" key="1">
    <citation type="submission" date="2024-03" db="EMBL/GenBank/DDBJ databases">
        <authorList>
            <person name="Gkanogiannis A."/>
            <person name="Becerra Lopez-Lavalle L."/>
        </authorList>
    </citation>
    <scope>NUCLEOTIDE SEQUENCE [LARGE SCALE GENOMIC DNA]</scope>
</reference>
<feature type="compositionally biased region" description="Gly residues" evidence="1">
    <location>
        <begin position="262"/>
        <end position="273"/>
    </location>
</feature>
<evidence type="ECO:0000259" key="2">
    <source>
        <dbReference type="Pfam" id="PF07741"/>
    </source>
</evidence>
<protein>
    <recommendedName>
        <fullName evidence="2">Brf1 TBP-binding domain-containing protein</fullName>
    </recommendedName>
</protein>
<gene>
    <name evidence="3" type="ORF">CITCOLO1_LOCUS17688</name>
</gene>
<dbReference type="Gene3D" id="1.20.5.650">
    <property type="entry name" value="Single helix bin"/>
    <property type="match status" value="1"/>
</dbReference>
<dbReference type="Proteomes" id="UP001642487">
    <property type="component" value="Chromosome 7"/>
</dbReference>
<accession>A0ABP0YY22</accession>
<feature type="region of interest" description="Disordered" evidence="1">
    <location>
        <begin position="226"/>
        <end position="273"/>
    </location>
</feature>
<feature type="domain" description="Brf1 TBP-binding" evidence="2">
    <location>
        <begin position="87"/>
        <end position="185"/>
    </location>
</feature>
<sequence>MGRSMRQRIVVENSGFPFVFDHQPAELVLVFSSRSLFHRRRVIWLRSAHSDSLINIMKTADASLFSMFFKHKDKRSTSNDESEDLGDVLDSEVNSYLNNRKETHYKKIIWEQINKDYLQDQAAKKLGRDIVEAAAVVKKSKKRQRKKEAPINNPAQADTEASREMLTKKRLSSKFNFDVLDKLFSDTPAPDSSEKQGVSSCKENSSFKQSHQSHCSYHLEDDLEDNHTDTMFEENIDIEGEDPTETYGNEYYDFENEEEYGYGYGGYGAEEEY</sequence>
<feature type="region of interest" description="Disordered" evidence="1">
    <location>
        <begin position="137"/>
        <end position="164"/>
    </location>
</feature>
<evidence type="ECO:0000256" key="1">
    <source>
        <dbReference type="SAM" id="MobiDB-lite"/>
    </source>
</evidence>
<dbReference type="Pfam" id="PF07741">
    <property type="entry name" value="BRF1"/>
    <property type="match status" value="1"/>
</dbReference>
<proteinExistence type="predicted"/>